<dbReference type="PATRIC" id="fig|273677.3.peg.214"/>
<organism evidence="1 2">
    <name type="scientific">Microbacterium oleivorans</name>
    <dbReference type="NCBI Taxonomy" id="273677"/>
    <lineage>
        <taxon>Bacteria</taxon>
        <taxon>Bacillati</taxon>
        <taxon>Actinomycetota</taxon>
        <taxon>Actinomycetes</taxon>
        <taxon>Micrococcales</taxon>
        <taxon>Microbacteriaceae</taxon>
        <taxon>Microbacterium</taxon>
    </lineage>
</organism>
<evidence type="ECO:0000313" key="1">
    <source>
        <dbReference type="EMBL" id="EZP29604.1"/>
    </source>
</evidence>
<dbReference type="Proteomes" id="UP000024001">
    <property type="component" value="Unassembled WGS sequence"/>
</dbReference>
<dbReference type="AlphaFoldDB" id="A0A031FXP0"/>
<dbReference type="RefSeq" id="WP_152540115.1">
    <property type="nucleotide sequence ID" value="NZ_JFYO01000001.1"/>
</dbReference>
<protein>
    <submittedName>
        <fullName evidence="1">Uncharacterized protein</fullName>
    </submittedName>
</protein>
<comment type="caution">
    <text evidence="1">The sequence shown here is derived from an EMBL/GenBank/DDBJ whole genome shotgun (WGS) entry which is preliminary data.</text>
</comment>
<proteinExistence type="predicted"/>
<accession>A0A031FXP0</accession>
<sequence>MTMNLGHQGDKLVWSTTEPQMHVCMQGSRTVGFVVRVEGGFIAFDNDSNPLGRFQRWRAAKQSVETIPARRSIL</sequence>
<reference evidence="1 2" key="1">
    <citation type="submission" date="2014-03" db="EMBL/GenBank/DDBJ databases">
        <title>Draft Genome Sequences of 13 Willow Endophytes.</title>
        <authorList>
            <person name="Gan H.Y."/>
            <person name="Gan H.M."/>
            <person name="Savka M.A."/>
            <person name="Hudson A.O."/>
        </authorList>
    </citation>
    <scope>NUCLEOTIDE SEQUENCE [LARGE SCALE GENOMIC DNA]</scope>
    <source>
        <strain evidence="1 2">RIT293</strain>
    </source>
</reference>
<dbReference type="EMBL" id="JFYO01000001">
    <property type="protein sequence ID" value="EZP29604.1"/>
    <property type="molecule type" value="Genomic_DNA"/>
</dbReference>
<keyword evidence="2" id="KW-1185">Reference proteome</keyword>
<gene>
    <name evidence="1" type="ORF">BW34_00221</name>
</gene>
<evidence type="ECO:0000313" key="2">
    <source>
        <dbReference type="Proteomes" id="UP000024001"/>
    </source>
</evidence>
<name>A0A031FXP0_9MICO</name>